<reference evidence="1 2" key="1">
    <citation type="journal article" date="2018" name="New Phytol.">
        <title>Phylogenomics of Endogonaceae and evolution of mycorrhizas within Mucoromycota.</title>
        <authorList>
            <person name="Chang Y."/>
            <person name="Desiro A."/>
            <person name="Na H."/>
            <person name="Sandor L."/>
            <person name="Lipzen A."/>
            <person name="Clum A."/>
            <person name="Barry K."/>
            <person name="Grigoriev I.V."/>
            <person name="Martin F.M."/>
            <person name="Stajich J.E."/>
            <person name="Smith M.E."/>
            <person name="Bonito G."/>
            <person name="Spatafora J.W."/>
        </authorList>
    </citation>
    <scope>NUCLEOTIDE SEQUENCE [LARGE SCALE GENOMIC DNA]</scope>
    <source>
        <strain evidence="1 2">GMNB39</strain>
    </source>
</reference>
<dbReference type="Proteomes" id="UP000268093">
    <property type="component" value="Unassembled WGS sequence"/>
</dbReference>
<organism evidence="1 2">
    <name type="scientific">Jimgerdemannia flammicorona</name>
    <dbReference type="NCBI Taxonomy" id="994334"/>
    <lineage>
        <taxon>Eukaryota</taxon>
        <taxon>Fungi</taxon>
        <taxon>Fungi incertae sedis</taxon>
        <taxon>Mucoromycota</taxon>
        <taxon>Mucoromycotina</taxon>
        <taxon>Endogonomycetes</taxon>
        <taxon>Endogonales</taxon>
        <taxon>Endogonaceae</taxon>
        <taxon>Jimgerdemannia</taxon>
    </lineage>
</organism>
<sequence>MGTICTRSGCNVPAFFDQTSKIQHPYCCKTCAKLHLETQSKCSRAGCGRPCFVEKSSGVRHNYCSRTCAHLSRPTTIACARKNCKKLRYTSPTNPAQYHDYCSSSCYRQEIDSLKETKLKVLLDENNLDYAAVKQAFMSGWNANIGYSYGYVNNPTFHKIIRLQYPSSIINAFRDHQAQITASYGNAVANQKRWHGTKQQCALGNSNNMCPKSIRCGVCGITREGLALGHDRMYPKVLGRHRKKYPYPDRPCPGVCFLVKKSSFGRPPIQPLPTDTPRRAEIYVPCSIATRPTTSIWGLHRGLHLFPLIVAYTSFAGHTSQIFGHIFVIITI</sequence>
<dbReference type="OrthoDB" id="9514740at2759"/>
<comment type="caution">
    <text evidence="1">The sequence shown here is derived from an EMBL/GenBank/DDBJ whole genome shotgun (WGS) entry which is preliminary data.</text>
</comment>
<gene>
    <name evidence="1" type="ORF">BC936DRAFT_147581</name>
</gene>
<accession>A0A433DN90</accession>
<evidence type="ECO:0000313" key="2">
    <source>
        <dbReference type="Proteomes" id="UP000268093"/>
    </source>
</evidence>
<dbReference type="Gene3D" id="3.90.228.10">
    <property type="match status" value="1"/>
</dbReference>
<proteinExistence type="predicted"/>
<protein>
    <submittedName>
        <fullName evidence="1">Uncharacterized protein</fullName>
    </submittedName>
</protein>
<name>A0A433DN90_9FUNG</name>
<dbReference type="EMBL" id="RBNI01000066">
    <property type="protein sequence ID" value="RUP52334.1"/>
    <property type="molecule type" value="Genomic_DNA"/>
</dbReference>
<keyword evidence="2" id="KW-1185">Reference proteome</keyword>
<evidence type="ECO:0000313" key="1">
    <source>
        <dbReference type="EMBL" id="RUP52334.1"/>
    </source>
</evidence>
<dbReference type="AlphaFoldDB" id="A0A433DN90"/>